<dbReference type="PANTHER" id="PTHR34301:SF8">
    <property type="entry name" value="ATPASE DOMAIN-CONTAINING PROTEIN"/>
    <property type="match status" value="1"/>
</dbReference>
<dbReference type="Proteomes" id="UP001321486">
    <property type="component" value="Plasmid pNBRC108728a"/>
</dbReference>
<dbReference type="SUPFAM" id="SSF52540">
    <property type="entry name" value="P-loop containing nucleoside triphosphate hydrolases"/>
    <property type="match status" value="1"/>
</dbReference>
<name>A0ABM8GV88_9MICO</name>
<proteinExistence type="predicted"/>
<evidence type="ECO:0000313" key="2">
    <source>
        <dbReference type="EMBL" id="BDZ52380.1"/>
    </source>
</evidence>
<dbReference type="InterPro" id="IPR041664">
    <property type="entry name" value="AAA_16"/>
</dbReference>
<feature type="domain" description="Orc1-like AAA ATPase" evidence="1">
    <location>
        <begin position="17"/>
        <end position="172"/>
    </location>
</feature>
<dbReference type="Gene3D" id="3.40.50.300">
    <property type="entry name" value="P-loop containing nucleotide triphosphate hydrolases"/>
    <property type="match status" value="1"/>
</dbReference>
<dbReference type="EMBL" id="AP027733">
    <property type="protein sequence ID" value="BDZ52380.1"/>
    <property type="molecule type" value="Genomic_DNA"/>
</dbReference>
<organism evidence="2 3">
    <name type="scientific">Frondihabitans sucicola</name>
    <dbReference type="NCBI Taxonomy" id="1268041"/>
    <lineage>
        <taxon>Bacteria</taxon>
        <taxon>Bacillati</taxon>
        <taxon>Actinomycetota</taxon>
        <taxon>Actinomycetes</taxon>
        <taxon>Micrococcales</taxon>
        <taxon>Microbacteriaceae</taxon>
        <taxon>Frondihabitans</taxon>
    </lineage>
</organism>
<evidence type="ECO:0000259" key="1">
    <source>
        <dbReference type="Pfam" id="PF13191"/>
    </source>
</evidence>
<reference evidence="3" key="1">
    <citation type="journal article" date="2019" name="Int. J. Syst. Evol. Microbiol.">
        <title>The Global Catalogue of Microorganisms (GCM) 10K type strain sequencing project: providing services to taxonomists for standard genome sequencing and annotation.</title>
        <authorList>
            <consortium name="The Broad Institute Genomics Platform"/>
            <consortium name="The Broad Institute Genome Sequencing Center for Infectious Disease"/>
            <person name="Wu L."/>
            <person name="Ma J."/>
        </authorList>
    </citation>
    <scope>NUCLEOTIDE SEQUENCE [LARGE SCALE GENOMIC DNA]</scope>
    <source>
        <strain evidence="3">NBRC 108728</strain>
    </source>
</reference>
<protein>
    <recommendedName>
        <fullName evidence="1">Orc1-like AAA ATPase domain-containing protein</fullName>
    </recommendedName>
</protein>
<keyword evidence="2" id="KW-0614">Plasmid</keyword>
<dbReference type="Pfam" id="PF13191">
    <property type="entry name" value="AAA_16"/>
    <property type="match status" value="1"/>
</dbReference>
<geneLocation type="plasmid" evidence="2 3">
    <name>pNBRC108728a</name>
</geneLocation>
<gene>
    <name evidence="2" type="ORF">GCM10025867_46210</name>
</gene>
<accession>A0ABM8GV88</accession>
<sequence>MPDNPFIPSFGVSPLYLAGRDAALDEVRQVSLNLARVDYSRASLIIGQRGIGKTVLLNAVEDAAREDDWLMVQATAAKGFLGRLVVEQLLPLLAELKPDHAKVTGELSVGIGVATAGITIEGAEQSPTVASFRNTVFAICEAAPERGLLFTIDEINTRARDELEEFATVYQHAIREGLNVALVMCGIPASLSPMLSKDAAALTFLNRANRVDIDLLPLHVAKTAFRETIAIRGTRTATEETIDFMARTAKGYPFAIQEVGNRAWDVNPEAREITLADAEAVRDAAIQAMYDSVLRPIWRALPDRMRDILRVLARDPEIRTSAMAKEIGATATAMGGLYQRLIETGVAVRAERGRVAITIPYLAAYVRSLDVADDEGRDRLAILDEYDD</sequence>
<dbReference type="InterPro" id="IPR027417">
    <property type="entry name" value="P-loop_NTPase"/>
</dbReference>
<keyword evidence="3" id="KW-1185">Reference proteome</keyword>
<evidence type="ECO:0000313" key="3">
    <source>
        <dbReference type="Proteomes" id="UP001321486"/>
    </source>
</evidence>
<dbReference type="RefSeq" id="WP_286347238.1">
    <property type="nucleotide sequence ID" value="NZ_AP027733.1"/>
</dbReference>
<dbReference type="PANTHER" id="PTHR34301">
    <property type="entry name" value="DNA-BINDING PROTEIN-RELATED"/>
    <property type="match status" value="1"/>
</dbReference>